<gene>
    <name evidence="2" type="ORF">PV367_11635</name>
</gene>
<reference evidence="2" key="1">
    <citation type="journal article" date="2023" name="Microb. Genom.">
        <title>Mesoterricola silvestris gen. nov., sp. nov., Mesoterricola sediminis sp. nov., Geothrix oryzae sp. nov., Geothrix edaphica sp. nov., Geothrix rubra sp. nov., and Geothrix limicola sp. nov., six novel members of Acidobacteriota isolated from soils.</title>
        <authorList>
            <person name="Weisberg A.J."/>
            <person name="Pearce E."/>
            <person name="Kramer C.G."/>
            <person name="Chang J.H."/>
            <person name="Clarke C.R."/>
        </authorList>
    </citation>
    <scope>NUCLEOTIDE SEQUENCE</scope>
    <source>
        <strain evidence="2">ND06-05F</strain>
    </source>
</reference>
<feature type="region of interest" description="Disordered" evidence="1">
    <location>
        <begin position="71"/>
        <end position="134"/>
    </location>
</feature>
<proteinExistence type="predicted"/>
<evidence type="ECO:0000256" key="1">
    <source>
        <dbReference type="SAM" id="MobiDB-lite"/>
    </source>
</evidence>
<evidence type="ECO:0000313" key="2">
    <source>
        <dbReference type="EMBL" id="MDX3130430.1"/>
    </source>
</evidence>
<dbReference type="RefSeq" id="WP_319691097.1">
    <property type="nucleotide sequence ID" value="NZ_JARAWN010000051.1"/>
</dbReference>
<evidence type="ECO:0000313" key="3">
    <source>
        <dbReference type="Proteomes" id="UP001273589"/>
    </source>
</evidence>
<dbReference type="EMBL" id="JARAWN010000051">
    <property type="protein sequence ID" value="MDX3130430.1"/>
    <property type="molecule type" value="Genomic_DNA"/>
</dbReference>
<comment type="caution">
    <text evidence="2">The sequence shown here is derived from an EMBL/GenBank/DDBJ whole genome shotgun (WGS) entry which is preliminary data.</text>
</comment>
<accession>A0AAJ2PMT0</accession>
<dbReference type="Proteomes" id="UP001273589">
    <property type="component" value="Unassembled WGS sequence"/>
</dbReference>
<protein>
    <submittedName>
        <fullName evidence="2">Uncharacterized protein</fullName>
    </submittedName>
</protein>
<organism evidence="2 3">
    <name type="scientific">Streptomyces europaeiscabiei</name>
    <dbReference type="NCBI Taxonomy" id="146819"/>
    <lineage>
        <taxon>Bacteria</taxon>
        <taxon>Bacillati</taxon>
        <taxon>Actinomycetota</taxon>
        <taxon>Actinomycetes</taxon>
        <taxon>Kitasatosporales</taxon>
        <taxon>Streptomycetaceae</taxon>
        <taxon>Streptomyces</taxon>
    </lineage>
</organism>
<name>A0AAJ2PMT0_9ACTN</name>
<sequence>MARRLLTVPRRGDLGPAAVIAVLLAVLTALFLPPSFGSTAPRMPDRVASAAEAVQAVGGTRTDDGHCAALLRSPRDVPGERPSPTSTATVASFCRPVSPPSPVHTASAAAVSPPASPHSTGRHQGRAPPPPSGT</sequence>
<dbReference type="AlphaFoldDB" id="A0AAJ2PMT0"/>
<feature type="compositionally biased region" description="Low complexity" evidence="1">
    <location>
        <begin position="103"/>
        <end position="119"/>
    </location>
</feature>